<evidence type="ECO:0000313" key="2">
    <source>
        <dbReference type="Proteomes" id="UP000001168"/>
    </source>
</evidence>
<sequence>MTTVNLNVKTDDGVEQIKHKIEAIGLIQLEKSMRVVKEIFDVLKNDEQLLDVVNDLFEEAENMTDEQLVQGLVGSFETLTVRLPEKAVELLSILSDIDIDTLRAQKVMDVFDIFEAVIEENDVEKLIKRAKKSLSVAKTAFKFLKKEKEETKETAVESAS</sequence>
<dbReference type="EMBL" id="AP006627">
    <property type="protein sequence ID" value="BAD65361.1"/>
    <property type="molecule type" value="Genomic_DNA"/>
</dbReference>
<accession>Q5WE49</accession>
<dbReference type="AlphaFoldDB" id="Q5WE49"/>
<dbReference type="eggNOG" id="ENOG5030EAU">
    <property type="taxonomic scope" value="Bacteria"/>
</dbReference>
<dbReference type="RefSeq" id="WP_011247669.1">
    <property type="nucleotide sequence ID" value="NC_006582.1"/>
</dbReference>
<evidence type="ECO:0008006" key="3">
    <source>
        <dbReference type="Google" id="ProtNLM"/>
    </source>
</evidence>
<name>Q5WE49_SHOC1</name>
<dbReference type="OrthoDB" id="2949198at2"/>
<proteinExistence type="predicted"/>
<dbReference type="STRING" id="66692.ABC2827"/>
<organism evidence="1 2">
    <name type="scientific">Shouchella clausii (strain KSM-K16)</name>
    <name type="common">Alkalihalobacillus clausii</name>
    <dbReference type="NCBI Taxonomy" id="66692"/>
    <lineage>
        <taxon>Bacteria</taxon>
        <taxon>Bacillati</taxon>
        <taxon>Bacillota</taxon>
        <taxon>Bacilli</taxon>
        <taxon>Bacillales</taxon>
        <taxon>Bacillaceae</taxon>
        <taxon>Shouchella</taxon>
    </lineage>
</organism>
<dbReference type="KEGG" id="bcl:ABC2827"/>
<reference evidence="1 2" key="5">
    <citation type="journal article" date="2007" name="Extremophiles">
        <title>Intragenomic diversity of the V1 regions of 16S rRNA genes in high-alkaline protease-producing Bacillus clausii spp.</title>
        <authorList>
            <person name="Kageyama Y."/>
            <person name="Takaki Y."/>
            <person name="Shimamura S."/>
            <person name="Nishi S."/>
            <person name="Nogi Y."/>
            <person name="Uchimura K."/>
            <person name="Kobayashi T."/>
            <person name="Hitomi J."/>
            <person name="Ozaki K."/>
            <person name="Kawai S."/>
            <person name="Ito S."/>
            <person name="Horikoshi K."/>
        </authorList>
    </citation>
    <scope>NUCLEOTIDE SEQUENCE [LARGE SCALE GENOMIC DNA]</scope>
    <source>
        <strain evidence="1 2">KSM-K16</strain>
    </source>
</reference>
<gene>
    <name evidence="1" type="ordered locus">ABC2827</name>
</gene>
<reference evidence="1 2" key="3">
    <citation type="journal article" date="1997" name="Protein Eng.">
        <title>High-resolution crystal structure of M-protease: phylogeny aided analysis of the high-alkaline adaptation mechanism.</title>
        <authorList>
            <person name="Shirai T."/>
            <person name="Suzuki A."/>
            <person name="Yamane T."/>
            <person name="Ashida T."/>
            <person name="Kobayashi T."/>
            <person name="Ito S."/>
        </authorList>
    </citation>
    <scope>NUCLEOTIDE SEQUENCE [LARGE SCALE GENOMIC DNA]</scope>
    <source>
        <strain evidence="1 2">KSM-K16</strain>
    </source>
</reference>
<reference evidence="2" key="4">
    <citation type="submission" date="2003-10" db="EMBL/GenBank/DDBJ databases">
        <title>The complete genome sequence of the alkaliphilic Bacillus clausii KSM-K16.</title>
        <authorList>
            <person name="Takaki Y."/>
            <person name="Kageyama Y."/>
            <person name="Shimamura S."/>
            <person name="Suzuki H."/>
            <person name="Nishi S."/>
            <person name="Hatada Y."/>
            <person name="Kawai S."/>
            <person name="Ito S."/>
            <person name="Horikoshi K."/>
        </authorList>
    </citation>
    <scope>NUCLEOTIDE SEQUENCE [LARGE SCALE GENOMIC DNA]</scope>
    <source>
        <strain evidence="2">KSM-K16</strain>
    </source>
</reference>
<evidence type="ECO:0000313" key="1">
    <source>
        <dbReference type="EMBL" id="BAD65361.1"/>
    </source>
</evidence>
<reference evidence="1 2" key="2">
    <citation type="journal article" date="1995" name="Appl. Microbiol. Biotechnol.">
        <title>Purification and properties of an alkaline protease from alkalophilic Bacillus sp. KSM-K16.</title>
        <authorList>
            <person name="Kobayashi T."/>
            <person name="Hakamada Y."/>
            <person name="Adachi S."/>
            <person name="Hitomi J."/>
            <person name="Yoshimatsu T."/>
            <person name="Koike K."/>
            <person name="Kawai S."/>
            <person name="Ito S."/>
        </authorList>
    </citation>
    <scope>NUCLEOTIDE SEQUENCE [LARGE SCALE GENOMIC DNA]</scope>
    <source>
        <strain evidence="1 2">KSM-K16</strain>
    </source>
</reference>
<reference evidence="1 2" key="1">
    <citation type="journal article" date="1994" name="J. Ferment. Bioeng.">
        <title>Molecular cloning and nucleotide sequence of the gene for an alkaline protease from the alkalophilic Bacillus sp. KSM-K16.</title>
        <authorList>
            <person name="Hakamada Y."/>
            <person name="Kobayashi T."/>
            <person name="Hitomi J."/>
            <person name="Kawai S."/>
            <person name="Ito S."/>
        </authorList>
    </citation>
    <scope>NUCLEOTIDE SEQUENCE [LARGE SCALE GENOMIC DNA]</scope>
    <source>
        <strain evidence="1 2">KSM-K16</strain>
    </source>
</reference>
<keyword evidence="2" id="KW-1185">Reference proteome</keyword>
<dbReference type="Proteomes" id="UP000001168">
    <property type="component" value="Chromosome"/>
</dbReference>
<protein>
    <recommendedName>
        <fullName evidence="3">DUF1641 domain-containing protein</fullName>
    </recommendedName>
</protein>
<dbReference type="HOGENOM" id="CLU_1648784_0_0_9"/>